<reference evidence="1" key="2">
    <citation type="submission" date="2020-09" db="EMBL/GenBank/DDBJ databases">
        <authorList>
            <person name="Sun Q."/>
            <person name="Zhou Y."/>
        </authorList>
    </citation>
    <scope>NUCLEOTIDE SEQUENCE</scope>
    <source>
        <strain evidence="1">CGMCC 1.12813</strain>
    </source>
</reference>
<gene>
    <name evidence="1" type="ORF">GCM10010979_02180</name>
</gene>
<evidence type="ECO:0000313" key="1">
    <source>
        <dbReference type="EMBL" id="GGA91062.1"/>
    </source>
</evidence>
<proteinExistence type="predicted"/>
<accession>A0A916WDL5</accession>
<keyword evidence="2" id="KW-1185">Reference proteome</keyword>
<name>A0A916WDL5_9MICO</name>
<sequence>MTIGVLAFIAMLTWPWDAVTVNDPGRLMVHDVADTLEFYINSEERARSDRIQIANSYIDLPGHKSQSKPRSSFARVEMSGQLLPCRIA</sequence>
<dbReference type="EMBL" id="BMGB01000001">
    <property type="protein sequence ID" value="GGA91062.1"/>
    <property type="molecule type" value="Genomic_DNA"/>
</dbReference>
<protein>
    <submittedName>
        <fullName evidence="1">Uncharacterized protein</fullName>
    </submittedName>
</protein>
<organism evidence="1 2">
    <name type="scientific">Conyzicola nivalis</name>
    <dbReference type="NCBI Taxonomy" id="1477021"/>
    <lineage>
        <taxon>Bacteria</taxon>
        <taxon>Bacillati</taxon>
        <taxon>Actinomycetota</taxon>
        <taxon>Actinomycetes</taxon>
        <taxon>Micrococcales</taxon>
        <taxon>Microbacteriaceae</taxon>
        <taxon>Conyzicola</taxon>
    </lineage>
</organism>
<comment type="caution">
    <text evidence="1">The sequence shown here is derived from an EMBL/GenBank/DDBJ whole genome shotgun (WGS) entry which is preliminary data.</text>
</comment>
<reference evidence="1" key="1">
    <citation type="journal article" date="2014" name="Int. J. Syst. Evol. Microbiol.">
        <title>Complete genome sequence of Corynebacterium casei LMG S-19264T (=DSM 44701T), isolated from a smear-ripened cheese.</title>
        <authorList>
            <consortium name="US DOE Joint Genome Institute (JGI-PGF)"/>
            <person name="Walter F."/>
            <person name="Albersmeier A."/>
            <person name="Kalinowski J."/>
            <person name="Ruckert C."/>
        </authorList>
    </citation>
    <scope>NUCLEOTIDE SEQUENCE</scope>
    <source>
        <strain evidence="1">CGMCC 1.12813</strain>
    </source>
</reference>
<dbReference type="Proteomes" id="UP000606922">
    <property type="component" value="Unassembled WGS sequence"/>
</dbReference>
<dbReference type="AlphaFoldDB" id="A0A916WDL5"/>
<evidence type="ECO:0000313" key="2">
    <source>
        <dbReference type="Proteomes" id="UP000606922"/>
    </source>
</evidence>